<dbReference type="InterPro" id="IPR013525">
    <property type="entry name" value="ABC2_TM"/>
</dbReference>
<evidence type="ECO:0000259" key="10">
    <source>
        <dbReference type="PROSITE" id="PS51012"/>
    </source>
</evidence>
<name>A0A814MCC2_9BILA</name>
<evidence type="ECO:0000256" key="3">
    <source>
        <dbReference type="ARBA" id="ARBA00022741"/>
    </source>
</evidence>
<dbReference type="InterPro" id="IPR017871">
    <property type="entry name" value="ABC_transporter-like_CS"/>
</dbReference>
<dbReference type="GO" id="GO:0016887">
    <property type="term" value="F:ATP hydrolysis activity"/>
    <property type="evidence" value="ECO:0007669"/>
    <property type="project" value="InterPro"/>
</dbReference>
<feature type="transmembrane region" description="Helical" evidence="8">
    <location>
        <begin position="1220"/>
        <end position="1246"/>
    </location>
</feature>
<dbReference type="InterPro" id="IPR003593">
    <property type="entry name" value="AAA+_ATPase"/>
</dbReference>
<evidence type="ECO:0000313" key="12">
    <source>
        <dbReference type="Proteomes" id="UP000663864"/>
    </source>
</evidence>
<dbReference type="PANTHER" id="PTHR43038:SF3">
    <property type="entry name" value="ABC TRANSPORTER G FAMILY MEMBER 20 ISOFORM X1"/>
    <property type="match status" value="1"/>
</dbReference>
<evidence type="ECO:0000256" key="7">
    <source>
        <dbReference type="PROSITE-ProRule" id="PRU00339"/>
    </source>
</evidence>
<dbReference type="SUPFAM" id="SSF48452">
    <property type="entry name" value="TPR-like"/>
    <property type="match status" value="2"/>
</dbReference>
<dbReference type="SMART" id="SM00382">
    <property type="entry name" value="AAA"/>
    <property type="match status" value="1"/>
</dbReference>
<dbReference type="PROSITE" id="PS51012">
    <property type="entry name" value="ABC_TM2"/>
    <property type="match status" value="1"/>
</dbReference>
<comment type="caution">
    <text evidence="11">The sequence shown here is derived from an EMBL/GenBank/DDBJ whole genome shotgun (WGS) entry which is preliminary data.</text>
</comment>
<accession>A0A814MCC2</accession>
<evidence type="ECO:0000256" key="5">
    <source>
        <dbReference type="ARBA" id="ARBA00022989"/>
    </source>
</evidence>
<dbReference type="PROSITE" id="PS00211">
    <property type="entry name" value="ABC_TRANSPORTER_1"/>
    <property type="match status" value="1"/>
</dbReference>
<evidence type="ECO:0000256" key="2">
    <source>
        <dbReference type="ARBA" id="ARBA00022692"/>
    </source>
</evidence>
<proteinExistence type="predicted"/>
<dbReference type="GO" id="GO:0140359">
    <property type="term" value="F:ABC-type transporter activity"/>
    <property type="evidence" value="ECO:0007669"/>
    <property type="project" value="InterPro"/>
</dbReference>
<keyword evidence="2 8" id="KW-0812">Transmembrane</keyword>
<feature type="domain" description="ABC transporter" evidence="9">
    <location>
        <begin position="656"/>
        <end position="887"/>
    </location>
</feature>
<dbReference type="PANTHER" id="PTHR43038">
    <property type="entry name" value="ATP-BINDING CASSETTE, SUB-FAMILY H, MEMBER 1"/>
    <property type="match status" value="1"/>
</dbReference>
<feature type="transmembrane region" description="Helical" evidence="8">
    <location>
        <begin position="1252"/>
        <end position="1273"/>
    </location>
</feature>
<feature type="repeat" description="TPR" evidence="7">
    <location>
        <begin position="241"/>
        <end position="274"/>
    </location>
</feature>
<dbReference type="Gene3D" id="3.40.50.300">
    <property type="entry name" value="P-loop containing nucleotide triphosphate hydrolases"/>
    <property type="match status" value="1"/>
</dbReference>
<feature type="repeat" description="TPR" evidence="7">
    <location>
        <begin position="344"/>
        <end position="377"/>
    </location>
</feature>
<comment type="subcellular location">
    <subcellularLocation>
        <location evidence="1">Membrane</location>
        <topology evidence="1">Multi-pass membrane protein</topology>
    </subcellularLocation>
</comment>
<evidence type="ECO:0000313" key="11">
    <source>
        <dbReference type="EMBL" id="CAF1077436.1"/>
    </source>
</evidence>
<dbReference type="EMBL" id="CAJNOT010000772">
    <property type="protein sequence ID" value="CAF1077436.1"/>
    <property type="molecule type" value="Genomic_DNA"/>
</dbReference>
<dbReference type="PRINTS" id="PR00164">
    <property type="entry name" value="ABC2TRNSPORT"/>
</dbReference>
<dbReference type="InterPro" id="IPR000412">
    <property type="entry name" value="ABC_2_transport"/>
</dbReference>
<dbReference type="GO" id="GO:0043190">
    <property type="term" value="C:ATP-binding cassette (ABC) transporter complex"/>
    <property type="evidence" value="ECO:0007669"/>
    <property type="project" value="InterPro"/>
</dbReference>
<dbReference type="InterPro" id="IPR019734">
    <property type="entry name" value="TPR_rpt"/>
</dbReference>
<feature type="transmembrane region" description="Helical" evidence="8">
    <location>
        <begin position="1309"/>
        <end position="1333"/>
    </location>
</feature>
<evidence type="ECO:0000256" key="6">
    <source>
        <dbReference type="ARBA" id="ARBA00023136"/>
    </source>
</evidence>
<dbReference type="Gene3D" id="1.25.40.10">
    <property type="entry name" value="Tetratricopeptide repeat domain"/>
    <property type="match status" value="3"/>
</dbReference>
<sequence>MSSIEQLETLRNAELYDDCKTLAEFILTLDECGKDYLNNEQRLTVYRCLADSTWFLHEYHLAESYFKKVLHSYKQLDKYDKNALEPDWIIECKYRQHICLLKLNRLKEALTVLESILFQQRTAKIHLALGQCYQKAGGSVQESISAYRECLKQNPNTLSAYIALLALGIKLSDLLHTHPSAASIHHENQAQQPTPVTISPLVRQPWFRALLQADACSTSRDFAEASRLYQQIDAQYLPQSTYVLCQLGYNQYLNGEYGQALHSLQRAQQIDPLLLKHMDILAFLTYTECKDNSLEKLVNHLMSLGDHHPETWIAIGYYCLKKNHKPSRTVYLAQKAYALDNTRIQALLLKGLALFKLKRYSDSLVHYKEAVRLTPYCFEGYKGVVDGYLSTNRLSDANMFITNAVRTNLKENVRAFTLCGQVLAKEPSSLDKARVYLEKALVLNAKYTDAVIALVEVYGQLKQQQKSIELFSIVKSLAEMREIASLQTNRVLKENVRAFTLCGQVLAKEPSSLDKARVYLEKALVLNAKYTDAVIALVEVYGQLKQQQKSIELLKEHVQMNNDPRIRQLLIENLMKSGSNEEMLQQVRNYPTTHFERLEREMNDDSSFDGGRFDTGAMGDLDPMCDDVIGENFSDEDLYMECTISDHHQLSNPCAIELIDVTIRLSNQDILKSINLSIEQGGIFALLGPSGCGKTTLIRTLVGRLHPIANHDKTQGKISILGKHPHAFGQLVGFMPQEMALHSTNTIDEELFFYGRLADMSTQKIQQRCQFLINLLELPHKRKSIFKLSGGQQRRVSFAIALLHEPRLLILDEPTVGVDPLLRKKIWQHLTEITMKTDVTAILTTHYIEEARQANLVSFMRHGQLLETGRPNDLLLKHEQQTLEGVFLELCERRRMLEMQRHGQENIHHHKSLTTIANKIRNSCQSIISSCCMKNSCCRALRSCARPSIGRSLYALLIKDIIKFQRNPFMLIIQFLVPILQITLFCLCVGRKLTNVPIGFISRETIRSSSMSGLIFNNIDKNVLNLIEYKSIDEPQHLFHLGHLLGIIDIGGNFTRELFEKINSCSYSDVNKYNDSQLVIYLDQTNRQMVYSIAEEFIRVFKSIDVEFHLGFFTSISSNQSLFKLGHFQNYLPDIEHTFTHFMIPGIVLSVIFFFNVALTALSLVTEQSDGTQERVSITGVKSNEIILSQLIIHLLILIIQIVIVLFTSLYIFKIPLRGSLLYSSLLCMIQGFCGMTFGLVISTIFTTEINAHQVTMSTFYPVLLLSGIVWPIEGQPMWMRRIAKWLPMTKAIDAMRGILLKGWSIKHLIVQQGFIVTFIWSMVFLILTLLIFNCRRL</sequence>
<dbReference type="PROSITE" id="PS50005">
    <property type="entry name" value="TPR"/>
    <property type="match status" value="2"/>
</dbReference>
<dbReference type="PROSITE" id="PS50893">
    <property type="entry name" value="ABC_TRANSPORTER_2"/>
    <property type="match status" value="1"/>
</dbReference>
<dbReference type="SMART" id="SM00028">
    <property type="entry name" value="TPR"/>
    <property type="match status" value="7"/>
</dbReference>
<organism evidence="11 12">
    <name type="scientific">Rotaria sordida</name>
    <dbReference type="NCBI Taxonomy" id="392033"/>
    <lineage>
        <taxon>Eukaryota</taxon>
        <taxon>Metazoa</taxon>
        <taxon>Spiralia</taxon>
        <taxon>Gnathifera</taxon>
        <taxon>Rotifera</taxon>
        <taxon>Eurotatoria</taxon>
        <taxon>Bdelloidea</taxon>
        <taxon>Philodinida</taxon>
        <taxon>Philodinidae</taxon>
        <taxon>Rotaria</taxon>
    </lineage>
</organism>
<keyword evidence="5 8" id="KW-1133">Transmembrane helix</keyword>
<dbReference type="GO" id="GO:0005524">
    <property type="term" value="F:ATP binding"/>
    <property type="evidence" value="ECO:0007669"/>
    <property type="project" value="UniProtKB-KW"/>
</dbReference>
<feature type="transmembrane region" description="Helical" evidence="8">
    <location>
        <begin position="1142"/>
        <end position="1166"/>
    </location>
</feature>
<keyword evidence="3" id="KW-0547">Nucleotide-binding</keyword>
<dbReference type="CDD" id="cd03230">
    <property type="entry name" value="ABC_DR_subfamily_A"/>
    <property type="match status" value="1"/>
</dbReference>
<dbReference type="Proteomes" id="UP000663864">
    <property type="component" value="Unassembled WGS sequence"/>
</dbReference>
<gene>
    <name evidence="11" type="ORF">ZHD862_LOCUS16403</name>
</gene>
<dbReference type="InterPro" id="IPR011990">
    <property type="entry name" value="TPR-like_helical_dom_sf"/>
</dbReference>
<dbReference type="InterPro" id="IPR047817">
    <property type="entry name" value="ABC2_TM_bact-type"/>
</dbReference>
<evidence type="ECO:0000259" key="9">
    <source>
        <dbReference type="PROSITE" id="PS50893"/>
    </source>
</evidence>
<keyword evidence="7" id="KW-0802">TPR repeat</keyword>
<feature type="domain" description="ABC transmembrane type-2" evidence="10">
    <location>
        <begin position="1097"/>
        <end position="1336"/>
    </location>
</feature>
<evidence type="ECO:0000256" key="8">
    <source>
        <dbReference type="SAM" id="Phobius"/>
    </source>
</evidence>
<evidence type="ECO:0000256" key="4">
    <source>
        <dbReference type="ARBA" id="ARBA00022840"/>
    </source>
</evidence>
<keyword evidence="6 8" id="KW-0472">Membrane</keyword>
<dbReference type="InterPro" id="IPR003439">
    <property type="entry name" value="ABC_transporter-like_ATP-bd"/>
</dbReference>
<reference evidence="11" key="1">
    <citation type="submission" date="2021-02" db="EMBL/GenBank/DDBJ databases">
        <authorList>
            <person name="Nowell W R."/>
        </authorList>
    </citation>
    <scope>NUCLEOTIDE SEQUENCE</scope>
</reference>
<dbReference type="InterPro" id="IPR027417">
    <property type="entry name" value="P-loop_NTPase"/>
</dbReference>
<dbReference type="Pfam" id="PF12698">
    <property type="entry name" value="ABC2_membrane_3"/>
    <property type="match status" value="1"/>
</dbReference>
<evidence type="ECO:0000256" key="1">
    <source>
        <dbReference type="ARBA" id="ARBA00004141"/>
    </source>
</evidence>
<protein>
    <submittedName>
        <fullName evidence="11">Uncharacterized protein</fullName>
    </submittedName>
</protein>
<feature type="transmembrane region" description="Helical" evidence="8">
    <location>
        <begin position="1186"/>
        <end position="1213"/>
    </location>
</feature>
<dbReference type="SUPFAM" id="SSF52540">
    <property type="entry name" value="P-loop containing nucleoside triphosphate hydrolases"/>
    <property type="match status" value="1"/>
</dbReference>
<dbReference type="Pfam" id="PF00005">
    <property type="entry name" value="ABC_tran"/>
    <property type="match status" value="1"/>
</dbReference>
<keyword evidence="4" id="KW-0067">ATP-binding</keyword>